<dbReference type="Proteomes" id="UP001153714">
    <property type="component" value="Chromosome 7"/>
</dbReference>
<evidence type="ECO:0000313" key="2">
    <source>
        <dbReference type="EMBL" id="CAG9794776.1"/>
    </source>
</evidence>
<evidence type="ECO:0000313" key="3">
    <source>
        <dbReference type="Proteomes" id="UP001153714"/>
    </source>
</evidence>
<keyword evidence="3" id="KW-1185">Reference proteome</keyword>
<gene>
    <name evidence="2" type="ORF">DIATSA_LOCUS12128</name>
</gene>
<name>A0A9N9RDY3_9NEOP</name>
<dbReference type="AlphaFoldDB" id="A0A9N9RDY3"/>
<sequence length="156" mass="17972">MAKFLKSFFQTEKRSHSYEGSSEDDRMDLPSTMEGRRKLSVSRSGRMKQAQKKRLSLSLDIYGNDTLQMPEKPKKMEYHVNPITSTANFTNQRRRSGDSKTSSESDKSIKSEEKNDPKTTEIVQDAKQRKMDIVEKVKTPEEEIDTAFQIIDNTLS</sequence>
<accession>A0A9N9RDY3</accession>
<feature type="compositionally biased region" description="Basic and acidic residues" evidence="1">
    <location>
        <begin position="95"/>
        <end position="129"/>
    </location>
</feature>
<dbReference type="EMBL" id="OU893338">
    <property type="protein sequence ID" value="CAG9794776.1"/>
    <property type="molecule type" value="Genomic_DNA"/>
</dbReference>
<reference evidence="2" key="2">
    <citation type="submission" date="2022-10" db="EMBL/GenBank/DDBJ databases">
        <authorList>
            <consortium name="ENA_rothamsted_submissions"/>
            <consortium name="culmorum"/>
            <person name="King R."/>
        </authorList>
    </citation>
    <scope>NUCLEOTIDE SEQUENCE</scope>
</reference>
<protein>
    <submittedName>
        <fullName evidence="2">Uncharacterized protein</fullName>
    </submittedName>
</protein>
<dbReference type="OrthoDB" id="8122921at2759"/>
<reference evidence="2" key="1">
    <citation type="submission" date="2021-12" db="EMBL/GenBank/DDBJ databases">
        <authorList>
            <person name="King R."/>
        </authorList>
    </citation>
    <scope>NUCLEOTIDE SEQUENCE</scope>
</reference>
<feature type="compositionally biased region" description="Basic and acidic residues" evidence="1">
    <location>
        <begin position="11"/>
        <end position="28"/>
    </location>
</feature>
<proteinExistence type="predicted"/>
<feature type="region of interest" description="Disordered" evidence="1">
    <location>
        <begin position="1"/>
        <end position="53"/>
    </location>
</feature>
<organism evidence="2 3">
    <name type="scientific">Diatraea saccharalis</name>
    <name type="common">sugarcane borer</name>
    <dbReference type="NCBI Taxonomy" id="40085"/>
    <lineage>
        <taxon>Eukaryota</taxon>
        <taxon>Metazoa</taxon>
        <taxon>Ecdysozoa</taxon>
        <taxon>Arthropoda</taxon>
        <taxon>Hexapoda</taxon>
        <taxon>Insecta</taxon>
        <taxon>Pterygota</taxon>
        <taxon>Neoptera</taxon>
        <taxon>Endopterygota</taxon>
        <taxon>Lepidoptera</taxon>
        <taxon>Glossata</taxon>
        <taxon>Ditrysia</taxon>
        <taxon>Pyraloidea</taxon>
        <taxon>Crambidae</taxon>
        <taxon>Crambinae</taxon>
        <taxon>Diatraea</taxon>
    </lineage>
</organism>
<evidence type="ECO:0000256" key="1">
    <source>
        <dbReference type="SAM" id="MobiDB-lite"/>
    </source>
</evidence>
<feature type="region of interest" description="Disordered" evidence="1">
    <location>
        <begin position="80"/>
        <end position="129"/>
    </location>
</feature>
<feature type="compositionally biased region" description="Polar residues" evidence="1">
    <location>
        <begin position="82"/>
        <end position="91"/>
    </location>
</feature>